<reference evidence="1" key="1">
    <citation type="submission" date="2021-07" db="EMBL/GenBank/DDBJ databases">
        <authorList>
            <person name="Durling M."/>
        </authorList>
    </citation>
    <scope>NUCLEOTIDE SEQUENCE</scope>
</reference>
<dbReference type="AlphaFoldDB" id="A0A9N9LQ95"/>
<keyword evidence="2" id="KW-1185">Reference proteome</keyword>
<evidence type="ECO:0000313" key="1">
    <source>
        <dbReference type="EMBL" id="CAG8976627.1"/>
    </source>
</evidence>
<dbReference type="EMBL" id="CAJVRM010000184">
    <property type="protein sequence ID" value="CAG8976627.1"/>
    <property type="molecule type" value="Genomic_DNA"/>
</dbReference>
<evidence type="ECO:0000313" key="2">
    <source>
        <dbReference type="Proteomes" id="UP000701801"/>
    </source>
</evidence>
<name>A0A9N9LQ95_9HELO</name>
<protein>
    <submittedName>
        <fullName evidence="1">Uncharacterized protein</fullName>
    </submittedName>
</protein>
<accession>A0A9N9LQ95</accession>
<proteinExistence type="predicted"/>
<gene>
    <name evidence="1" type="ORF">HYALB_00002143</name>
</gene>
<dbReference type="Proteomes" id="UP000701801">
    <property type="component" value="Unassembled WGS sequence"/>
</dbReference>
<organism evidence="1 2">
    <name type="scientific">Hymenoscyphus albidus</name>
    <dbReference type="NCBI Taxonomy" id="595503"/>
    <lineage>
        <taxon>Eukaryota</taxon>
        <taxon>Fungi</taxon>
        <taxon>Dikarya</taxon>
        <taxon>Ascomycota</taxon>
        <taxon>Pezizomycotina</taxon>
        <taxon>Leotiomycetes</taxon>
        <taxon>Helotiales</taxon>
        <taxon>Helotiaceae</taxon>
        <taxon>Hymenoscyphus</taxon>
    </lineage>
</organism>
<sequence length="94" mass="10167">MVGWQAGGVVGDEGVEVMTVDFSFKVKLIEELEEVVGEVGDAVEDDGELLDIADKEPLETTDAKLVEPIEPIERVELTLIGRPYFTSPSPLPAP</sequence>
<comment type="caution">
    <text evidence="1">The sequence shown here is derived from an EMBL/GenBank/DDBJ whole genome shotgun (WGS) entry which is preliminary data.</text>
</comment>